<feature type="binding site" evidence="6">
    <location>
        <position position="272"/>
    </location>
    <ligand>
        <name>substrate</name>
    </ligand>
</feature>
<proteinExistence type="predicted"/>
<keyword evidence="4" id="KW-0745">Spermidine biosynthesis</keyword>
<dbReference type="GO" id="GO:0045312">
    <property type="term" value="P:nor-spermidine biosynthetic process"/>
    <property type="evidence" value="ECO:0007669"/>
    <property type="project" value="InterPro"/>
</dbReference>
<dbReference type="EMBL" id="PFBK01000008">
    <property type="protein sequence ID" value="PIR83778.1"/>
    <property type="molecule type" value="Genomic_DNA"/>
</dbReference>
<evidence type="ECO:0000259" key="7">
    <source>
        <dbReference type="Pfam" id="PF00278"/>
    </source>
</evidence>
<comment type="cofactor">
    <cofactor evidence="1">
        <name>pyridoxal 5'-phosphate</name>
        <dbReference type="ChEBI" id="CHEBI:597326"/>
    </cofactor>
</comment>
<protein>
    <submittedName>
        <fullName evidence="8">Carboxynorspermidine decarboxylase</fullName>
    </submittedName>
</protein>
<sequence>MHPEIKTPYYIADESLLVENLEKIKYVREKSGAKSLLALKCFSMWSVFPLMSQYMDGTTSSSLYEAQLGHEKFGGETQGYSVAWSKEDIDQLKTFADKIIFNSIAQLERFHDDVSDKNIGLRINPGMSYSHYDLADPARKGSRLGVKDIAAIEKVADKIKGLMFHVNCENEDFGAFSKIVDMIGNEYGALLKKMEWVSLGGGVAFTSLNYPIDDFAARLKKFSEDFDVQVYLEPGDAAVTMAGYLVTQVQDIVENDGQTAIINAAVEAHMLDNLIYKDDATIVLPAKGEHIYIIGGNTCLAGDIWGTYGFPKPLNVGDYVIFDNALRYTMVKMNWFNGVQMPSIVVKRLDGTIDVVREFTYDDFQKSLS</sequence>
<evidence type="ECO:0000256" key="6">
    <source>
        <dbReference type="PIRSR" id="PIRSR038941-1"/>
    </source>
</evidence>
<evidence type="ECO:0000256" key="4">
    <source>
        <dbReference type="ARBA" id="ARBA00023066"/>
    </source>
</evidence>
<dbReference type="InterPro" id="IPR005730">
    <property type="entry name" value="Nsp_de-COase"/>
</dbReference>
<dbReference type="GO" id="GO:0008295">
    <property type="term" value="P:spermidine biosynthetic process"/>
    <property type="evidence" value="ECO:0007669"/>
    <property type="project" value="UniProtKB-KW"/>
</dbReference>
<feature type="domain" description="Orn/DAP/Arg decarboxylase 2 C-terminal" evidence="7">
    <location>
        <begin position="181"/>
        <end position="325"/>
    </location>
</feature>
<dbReference type="PANTHER" id="PTHR43727">
    <property type="entry name" value="DIAMINOPIMELATE DECARBOXYLASE"/>
    <property type="match status" value="1"/>
</dbReference>
<dbReference type="InterPro" id="IPR029066">
    <property type="entry name" value="PLP-binding_barrel"/>
</dbReference>
<gene>
    <name evidence="8" type="primary">nspC</name>
    <name evidence="8" type="ORF">COU18_02765</name>
</gene>
<dbReference type="InterPro" id="IPR009006">
    <property type="entry name" value="Ala_racemase/Decarboxylase_C"/>
</dbReference>
<keyword evidence="2" id="KW-0210">Decarboxylase</keyword>
<dbReference type="AlphaFoldDB" id="A0A2H0UBI4"/>
<name>A0A2H0UBI4_9BACT</name>
<comment type="caution">
    <text evidence="8">The sequence shown here is derived from an EMBL/GenBank/DDBJ whole genome shotgun (WGS) entry which is preliminary data.</text>
</comment>
<dbReference type="SUPFAM" id="SSF51419">
    <property type="entry name" value="PLP-binding barrel"/>
    <property type="match status" value="1"/>
</dbReference>
<evidence type="ECO:0000256" key="3">
    <source>
        <dbReference type="ARBA" id="ARBA00022898"/>
    </source>
</evidence>
<dbReference type="NCBIfam" id="TIGR01047">
    <property type="entry name" value="nspC"/>
    <property type="match status" value="1"/>
</dbReference>
<dbReference type="Gene3D" id="3.20.20.10">
    <property type="entry name" value="Alanine racemase"/>
    <property type="match status" value="1"/>
</dbReference>
<dbReference type="SUPFAM" id="SSF50621">
    <property type="entry name" value="Alanine racemase C-terminal domain-like"/>
    <property type="match status" value="1"/>
</dbReference>
<evidence type="ECO:0000313" key="9">
    <source>
        <dbReference type="Proteomes" id="UP000231192"/>
    </source>
</evidence>
<organism evidence="8 9">
    <name type="scientific">Candidatus Kaiserbacteria bacterium CG10_big_fil_rev_8_21_14_0_10_51_14</name>
    <dbReference type="NCBI Taxonomy" id="1974610"/>
    <lineage>
        <taxon>Bacteria</taxon>
        <taxon>Candidatus Kaiseribacteriota</taxon>
    </lineage>
</organism>
<evidence type="ECO:0000256" key="1">
    <source>
        <dbReference type="ARBA" id="ARBA00001933"/>
    </source>
</evidence>
<keyword evidence="5" id="KW-0456">Lyase</keyword>
<dbReference type="CDD" id="cd06829">
    <property type="entry name" value="PLPDE_III_CANSDC"/>
    <property type="match status" value="1"/>
</dbReference>
<accession>A0A2H0UBI4</accession>
<evidence type="ECO:0000256" key="2">
    <source>
        <dbReference type="ARBA" id="ARBA00022793"/>
    </source>
</evidence>
<dbReference type="Proteomes" id="UP000231192">
    <property type="component" value="Unassembled WGS sequence"/>
</dbReference>
<dbReference type="GO" id="GO:0009089">
    <property type="term" value="P:lysine biosynthetic process via diaminopimelate"/>
    <property type="evidence" value="ECO:0007669"/>
    <property type="project" value="TreeGrafter"/>
</dbReference>
<reference evidence="9" key="1">
    <citation type="submission" date="2017-09" db="EMBL/GenBank/DDBJ databases">
        <title>Depth-based differentiation of microbial function through sediment-hosted aquifers and enrichment of novel symbionts in the deep terrestrial subsurface.</title>
        <authorList>
            <person name="Probst A.J."/>
            <person name="Ladd B."/>
            <person name="Jarett J.K."/>
            <person name="Geller-Mcgrath D.E."/>
            <person name="Sieber C.M.K."/>
            <person name="Emerson J.B."/>
            <person name="Anantharaman K."/>
            <person name="Thomas B.C."/>
            <person name="Malmstrom R."/>
            <person name="Stieglmeier M."/>
            <person name="Klingl A."/>
            <person name="Woyke T."/>
            <person name="Ryan C.M."/>
            <person name="Banfield J.F."/>
        </authorList>
    </citation>
    <scope>NUCLEOTIDE SEQUENCE [LARGE SCALE GENOMIC DNA]</scope>
</reference>
<dbReference type="GO" id="GO:0008836">
    <property type="term" value="F:diaminopimelate decarboxylase activity"/>
    <property type="evidence" value="ECO:0007669"/>
    <property type="project" value="TreeGrafter"/>
</dbReference>
<dbReference type="InterPro" id="IPR022643">
    <property type="entry name" value="De-COase2_C"/>
</dbReference>
<dbReference type="Pfam" id="PF00278">
    <property type="entry name" value="Orn_DAP_Arg_deC"/>
    <property type="match status" value="1"/>
</dbReference>
<dbReference type="Gene3D" id="2.40.37.10">
    <property type="entry name" value="Lyase, Ornithine Decarboxylase, Chain A, domain 1"/>
    <property type="match status" value="1"/>
</dbReference>
<dbReference type="PANTHER" id="PTHR43727:SF1">
    <property type="entry name" value="CARBOXYNORSPERMIDINE_CARBOXYSPERMIDINE DECARBOXYLASE"/>
    <property type="match status" value="1"/>
</dbReference>
<keyword evidence="3" id="KW-0663">Pyridoxal phosphate</keyword>
<evidence type="ECO:0000256" key="5">
    <source>
        <dbReference type="ARBA" id="ARBA00023239"/>
    </source>
</evidence>
<dbReference type="PIRSF" id="PIRSF038941">
    <property type="entry name" value="NspC"/>
    <property type="match status" value="1"/>
</dbReference>
<evidence type="ECO:0000313" key="8">
    <source>
        <dbReference type="EMBL" id="PIR83778.1"/>
    </source>
</evidence>